<evidence type="ECO:0000313" key="2">
    <source>
        <dbReference type="EMBL" id="RNA28153.1"/>
    </source>
</evidence>
<dbReference type="EMBL" id="REGN01002427">
    <property type="protein sequence ID" value="RNA28153.1"/>
    <property type="molecule type" value="Genomic_DNA"/>
</dbReference>
<evidence type="ECO:0000313" key="3">
    <source>
        <dbReference type="Proteomes" id="UP000276133"/>
    </source>
</evidence>
<name>A0A3M7RX59_BRAPC</name>
<dbReference type="Proteomes" id="UP000276133">
    <property type="component" value="Unassembled WGS sequence"/>
</dbReference>
<keyword evidence="1" id="KW-1133">Transmembrane helix</keyword>
<keyword evidence="3" id="KW-1185">Reference proteome</keyword>
<gene>
    <name evidence="2" type="ORF">BpHYR1_043076</name>
</gene>
<proteinExistence type="predicted"/>
<feature type="transmembrane region" description="Helical" evidence="1">
    <location>
        <begin position="21"/>
        <end position="40"/>
    </location>
</feature>
<organism evidence="2 3">
    <name type="scientific">Brachionus plicatilis</name>
    <name type="common">Marine rotifer</name>
    <name type="synonym">Brachionus muelleri</name>
    <dbReference type="NCBI Taxonomy" id="10195"/>
    <lineage>
        <taxon>Eukaryota</taxon>
        <taxon>Metazoa</taxon>
        <taxon>Spiralia</taxon>
        <taxon>Gnathifera</taxon>
        <taxon>Rotifera</taxon>
        <taxon>Eurotatoria</taxon>
        <taxon>Monogononta</taxon>
        <taxon>Pseudotrocha</taxon>
        <taxon>Ploima</taxon>
        <taxon>Brachionidae</taxon>
        <taxon>Brachionus</taxon>
    </lineage>
</organism>
<keyword evidence="1" id="KW-0472">Membrane</keyword>
<accession>A0A3M7RX59</accession>
<sequence>MKYKKIAPQSLTKKILKRLYFLSELFVLVAQLTNLLFNLVQLAQTSVFLCQYRVQMMHVTQRFV</sequence>
<protein>
    <submittedName>
        <fullName evidence="2">Uncharacterized protein</fullName>
    </submittedName>
</protein>
<keyword evidence="1" id="KW-0812">Transmembrane</keyword>
<dbReference type="AlphaFoldDB" id="A0A3M7RX59"/>
<comment type="caution">
    <text evidence="2">The sequence shown here is derived from an EMBL/GenBank/DDBJ whole genome shotgun (WGS) entry which is preliminary data.</text>
</comment>
<reference evidence="2 3" key="1">
    <citation type="journal article" date="2018" name="Sci. Rep.">
        <title>Genomic signatures of local adaptation to the degree of environmental predictability in rotifers.</title>
        <authorList>
            <person name="Franch-Gras L."/>
            <person name="Hahn C."/>
            <person name="Garcia-Roger E.M."/>
            <person name="Carmona M.J."/>
            <person name="Serra M."/>
            <person name="Gomez A."/>
        </authorList>
    </citation>
    <scope>NUCLEOTIDE SEQUENCE [LARGE SCALE GENOMIC DNA]</scope>
    <source>
        <strain evidence="2">HYR1</strain>
    </source>
</reference>
<evidence type="ECO:0000256" key="1">
    <source>
        <dbReference type="SAM" id="Phobius"/>
    </source>
</evidence>